<feature type="coiled-coil region" evidence="8">
    <location>
        <begin position="42"/>
        <end position="83"/>
    </location>
</feature>
<dbReference type="InterPro" id="IPR045242">
    <property type="entry name" value="Syntaxin"/>
</dbReference>
<comment type="similarity">
    <text evidence="2 7">Belongs to the syntaxin family.</text>
</comment>
<dbReference type="GO" id="GO:0048278">
    <property type="term" value="P:vesicle docking"/>
    <property type="evidence" value="ECO:0007669"/>
    <property type="project" value="TreeGrafter"/>
</dbReference>
<feature type="domain" description="T-SNARE coiled-coil homology" evidence="10">
    <location>
        <begin position="199"/>
        <end position="261"/>
    </location>
</feature>
<feature type="transmembrane region" description="Helical" evidence="9">
    <location>
        <begin position="273"/>
        <end position="295"/>
    </location>
</feature>
<comment type="subcellular location">
    <subcellularLocation>
        <location evidence="1">Membrane</location>
        <topology evidence="1">Single-pass type IV membrane protein</topology>
    </subcellularLocation>
</comment>
<protein>
    <recommendedName>
        <fullName evidence="10">t-SNARE coiled-coil homology domain-containing protein</fullName>
    </recommendedName>
</protein>
<evidence type="ECO:0000259" key="10">
    <source>
        <dbReference type="PROSITE" id="PS50192"/>
    </source>
</evidence>
<dbReference type="GO" id="GO:0006906">
    <property type="term" value="P:vesicle fusion"/>
    <property type="evidence" value="ECO:0007669"/>
    <property type="project" value="TreeGrafter"/>
</dbReference>
<dbReference type="GO" id="GO:0005484">
    <property type="term" value="F:SNAP receptor activity"/>
    <property type="evidence" value="ECO:0007669"/>
    <property type="project" value="InterPro"/>
</dbReference>
<evidence type="ECO:0000256" key="9">
    <source>
        <dbReference type="SAM" id="Phobius"/>
    </source>
</evidence>
<proteinExistence type="inferred from homology"/>
<evidence type="ECO:0000256" key="3">
    <source>
        <dbReference type="ARBA" id="ARBA00022692"/>
    </source>
</evidence>
<keyword evidence="12" id="KW-1185">Reference proteome</keyword>
<dbReference type="InterPro" id="IPR006011">
    <property type="entry name" value="Syntaxin_N"/>
</dbReference>
<evidence type="ECO:0000313" key="12">
    <source>
        <dbReference type="Proteomes" id="UP000094236"/>
    </source>
</evidence>
<reference evidence="12" key="1">
    <citation type="submission" date="2016-05" db="EMBL/GenBank/DDBJ databases">
        <title>Comparative genomics of biotechnologically important yeasts.</title>
        <authorList>
            <consortium name="DOE Joint Genome Institute"/>
            <person name="Riley R."/>
            <person name="Haridas S."/>
            <person name="Wolfe K.H."/>
            <person name="Lopes M.R."/>
            <person name="Hittinger C.T."/>
            <person name="Goker M."/>
            <person name="Salamov A."/>
            <person name="Wisecaver J."/>
            <person name="Long T.M."/>
            <person name="Aerts A.L."/>
            <person name="Barry K."/>
            <person name="Choi C."/>
            <person name="Clum A."/>
            <person name="Coughlan A.Y."/>
            <person name="Deshpande S."/>
            <person name="Douglass A.P."/>
            <person name="Hanson S.J."/>
            <person name="Klenk H.-P."/>
            <person name="Labutti K."/>
            <person name="Lapidus A."/>
            <person name="Lindquist E."/>
            <person name="Lipzen A."/>
            <person name="Meier-Kolthoff J.P."/>
            <person name="Ohm R.A."/>
            <person name="Otillar R.P."/>
            <person name="Pangilinan J."/>
            <person name="Peng Y."/>
            <person name="Rokas A."/>
            <person name="Rosa C.A."/>
            <person name="Scheuner C."/>
            <person name="Sibirny A.A."/>
            <person name="Slot J.C."/>
            <person name="Stielow J.B."/>
            <person name="Sun H."/>
            <person name="Kurtzman C.P."/>
            <person name="Blackwell M."/>
            <person name="Grigoriev I.V."/>
            <person name="Jeffries T.W."/>
        </authorList>
    </citation>
    <scope>NUCLEOTIDE SEQUENCE [LARGE SCALE GENOMIC DNA]</scope>
    <source>
        <strain evidence="12">NRRL Y-2460</strain>
    </source>
</reference>
<dbReference type="SMART" id="SM00397">
    <property type="entry name" value="t_SNARE"/>
    <property type="match status" value="1"/>
</dbReference>
<dbReference type="AlphaFoldDB" id="A0A1E4TP43"/>
<dbReference type="InterPro" id="IPR010989">
    <property type="entry name" value="SNARE"/>
</dbReference>
<keyword evidence="4 9" id="KW-1133">Transmembrane helix</keyword>
<dbReference type="PROSITE" id="PS50192">
    <property type="entry name" value="T_SNARE"/>
    <property type="match status" value="1"/>
</dbReference>
<dbReference type="GO" id="GO:0031201">
    <property type="term" value="C:SNARE complex"/>
    <property type="evidence" value="ECO:0007669"/>
    <property type="project" value="TreeGrafter"/>
</dbReference>
<dbReference type="FunFam" id="1.20.58.70:FF:000008">
    <property type="entry name" value="Syntaxin family protein"/>
    <property type="match status" value="1"/>
</dbReference>
<sequence>MSYNNGNGNKTGNNYGYGGNTNPYAEETYELNSYKNEDSDDLVKFMNQISDINNDLDNYQQVIKTVEQRQNSLISQISEEEEEYTRKQLDQLVSEANSIQLSLKSKIKNVQQLAIGDQTKTAQAENSRQRFLELIQSYRIIEANYRDQNKIQAERQFRIVKPDATEEEVKDAIEDAGGQQIFSTALLNANRRGEAKTALQEVQLRHRELQKLEKTMAELTQLFHDMEELVAEQEEQIEDVDEQVEAAQADIEQGIGHTNKAVVSARKARRKKLWCLLICIVIICVIVGAVVGGVVGSRN</sequence>
<gene>
    <name evidence="11" type="ORF">PACTADRAFT_52059</name>
</gene>
<dbReference type="CDD" id="cd15849">
    <property type="entry name" value="SNARE_Sso1"/>
    <property type="match status" value="1"/>
</dbReference>
<evidence type="ECO:0000256" key="7">
    <source>
        <dbReference type="RuleBase" id="RU003858"/>
    </source>
</evidence>
<dbReference type="SMART" id="SM00503">
    <property type="entry name" value="SynN"/>
    <property type="match status" value="1"/>
</dbReference>
<evidence type="ECO:0000256" key="1">
    <source>
        <dbReference type="ARBA" id="ARBA00004211"/>
    </source>
</evidence>
<evidence type="ECO:0000256" key="6">
    <source>
        <dbReference type="ARBA" id="ARBA00023136"/>
    </source>
</evidence>
<dbReference type="InterPro" id="IPR006012">
    <property type="entry name" value="Syntaxin/epimorphin_CS"/>
</dbReference>
<dbReference type="EMBL" id="KV454018">
    <property type="protein sequence ID" value="ODV93482.1"/>
    <property type="molecule type" value="Genomic_DNA"/>
</dbReference>
<name>A0A1E4TP43_PACTA</name>
<dbReference type="STRING" id="669874.A0A1E4TP43"/>
<organism evidence="11 12">
    <name type="scientific">Pachysolen tannophilus NRRL Y-2460</name>
    <dbReference type="NCBI Taxonomy" id="669874"/>
    <lineage>
        <taxon>Eukaryota</taxon>
        <taxon>Fungi</taxon>
        <taxon>Dikarya</taxon>
        <taxon>Ascomycota</taxon>
        <taxon>Saccharomycotina</taxon>
        <taxon>Pichiomycetes</taxon>
        <taxon>Pachysolenaceae</taxon>
        <taxon>Pachysolen</taxon>
    </lineage>
</organism>
<dbReference type="GO" id="GO:0012505">
    <property type="term" value="C:endomembrane system"/>
    <property type="evidence" value="ECO:0007669"/>
    <property type="project" value="TreeGrafter"/>
</dbReference>
<keyword evidence="6 9" id="KW-0472">Membrane</keyword>
<dbReference type="Proteomes" id="UP000094236">
    <property type="component" value="Unassembled WGS sequence"/>
</dbReference>
<dbReference type="GO" id="GO:0006887">
    <property type="term" value="P:exocytosis"/>
    <property type="evidence" value="ECO:0007669"/>
    <property type="project" value="TreeGrafter"/>
</dbReference>
<dbReference type="GO" id="GO:0005886">
    <property type="term" value="C:plasma membrane"/>
    <property type="evidence" value="ECO:0007669"/>
    <property type="project" value="TreeGrafter"/>
</dbReference>
<evidence type="ECO:0000256" key="2">
    <source>
        <dbReference type="ARBA" id="ARBA00009063"/>
    </source>
</evidence>
<keyword evidence="3 9" id="KW-0812">Transmembrane</keyword>
<evidence type="ECO:0000313" key="11">
    <source>
        <dbReference type="EMBL" id="ODV93482.1"/>
    </source>
</evidence>
<accession>A0A1E4TP43</accession>
<feature type="coiled-coil region" evidence="8">
    <location>
        <begin position="202"/>
        <end position="250"/>
    </location>
</feature>
<dbReference type="GO" id="GO:0000149">
    <property type="term" value="F:SNARE binding"/>
    <property type="evidence" value="ECO:0007669"/>
    <property type="project" value="TreeGrafter"/>
</dbReference>
<dbReference type="OrthoDB" id="10255013at2759"/>
<dbReference type="PANTHER" id="PTHR19957:SF307">
    <property type="entry name" value="PROTEIN SSO1-RELATED"/>
    <property type="match status" value="1"/>
</dbReference>
<evidence type="ECO:0000256" key="8">
    <source>
        <dbReference type="SAM" id="Coils"/>
    </source>
</evidence>
<dbReference type="GO" id="GO:0006886">
    <property type="term" value="P:intracellular protein transport"/>
    <property type="evidence" value="ECO:0007669"/>
    <property type="project" value="InterPro"/>
</dbReference>
<dbReference type="PROSITE" id="PS00914">
    <property type="entry name" value="SYNTAXIN"/>
    <property type="match status" value="1"/>
</dbReference>
<dbReference type="SUPFAM" id="SSF47661">
    <property type="entry name" value="t-snare proteins"/>
    <property type="match status" value="1"/>
</dbReference>
<dbReference type="Pfam" id="PF05739">
    <property type="entry name" value="SNARE"/>
    <property type="match status" value="1"/>
</dbReference>
<dbReference type="InterPro" id="IPR000727">
    <property type="entry name" value="T_SNARE_dom"/>
</dbReference>
<evidence type="ECO:0000256" key="5">
    <source>
        <dbReference type="ARBA" id="ARBA00023054"/>
    </source>
</evidence>
<dbReference type="PANTHER" id="PTHR19957">
    <property type="entry name" value="SYNTAXIN"/>
    <property type="match status" value="1"/>
</dbReference>
<keyword evidence="5 8" id="KW-0175">Coiled coil</keyword>
<evidence type="ECO:0000256" key="4">
    <source>
        <dbReference type="ARBA" id="ARBA00022989"/>
    </source>
</evidence>
<dbReference type="Gene3D" id="1.20.58.70">
    <property type="match status" value="1"/>
</dbReference>